<dbReference type="EMBL" id="CP011388">
    <property type="protein sequence ID" value="ANE45888.1"/>
    <property type="molecule type" value="Genomic_DNA"/>
</dbReference>
<protein>
    <recommendedName>
        <fullName evidence="4">Pro-sigmaK processing inhibitor BofA</fullName>
    </recommendedName>
</protein>
<proteinExistence type="predicted"/>
<dbReference type="Pfam" id="PF07441">
    <property type="entry name" value="BofA"/>
    <property type="match status" value="1"/>
</dbReference>
<dbReference type="InterPro" id="IPR010001">
    <property type="entry name" value="BofA"/>
</dbReference>
<dbReference type="KEGG" id="pswu:SY83_05820"/>
<keyword evidence="1" id="KW-0812">Transmembrane</keyword>
<organism evidence="2 3">
    <name type="scientific">Paenibacillus swuensis</name>
    <dbReference type="NCBI Taxonomy" id="1178515"/>
    <lineage>
        <taxon>Bacteria</taxon>
        <taxon>Bacillati</taxon>
        <taxon>Bacillota</taxon>
        <taxon>Bacilli</taxon>
        <taxon>Bacillales</taxon>
        <taxon>Paenibacillaceae</taxon>
        <taxon>Paenibacillus</taxon>
    </lineage>
</organism>
<dbReference type="RefSeq" id="WP_068605116.1">
    <property type="nucleotide sequence ID" value="NZ_CP011388.1"/>
</dbReference>
<dbReference type="Proteomes" id="UP000076927">
    <property type="component" value="Chromosome"/>
</dbReference>
<feature type="transmembrane region" description="Helical" evidence="1">
    <location>
        <begin position="31"/>
        <end position="50"/>
    </location>
</feature>
<keyword evidence="1" id="KW-0472">Membrane</keyword>
<keyword evidence="1" id="KW-1133">Transmembrane helix</keyword>
<dbReference type="STRING" id="1178515.SY83_05820"/>
<keyword evidence="3" id="KW-1185">Reference proteome</keyword>
<evidence type="ECO:0000256" key="1">
    <source>
        <dbReference type="SAM" id="Phobius"/>
    </source>
</evidence>
<accession>A0A172TFQ1</accession>
<feature type="transmembrane region" description="Helical" evidence="1">
    <location>
        <begin position="62"/>
        <end position="85"/>
    </location>
</feature>
<evidence type="ECO:0000313" key="2">
    <source>
        <dbReference type="EMBL" id="ANE45888.1"/>
    </source>
</evidence>
<evidence type="ECO:0000313" key="3">
    <source>
        <dbReference type="Proteomes" id="UP000076927"/>
    </source>
</evidence>
<dbReference type="AlphaFoldDB" id="A0A172TFQ1"/>
<dbReference type="PATRIC" id="fig|1178515.4.peg.1162"/>
<evidence type="ECO:0008006" key="4">
    <source>
        <dbReference type="Google" id="ProtNLM"/>
    </source>
</evidence>
<reference evidence="2 3" key="1">
    <citation type="submission" date="2015-01" db="EMBL/GenBank/DDBJ databases">
        <title>Paenibacillus swuensis/DY6/whole genome sequencing.</title>
        <authorList>
            <person name="Kim M.K."/>
            <person name="Srinivasan S."/>
            <person name="Lee J.-J."/>
        </authorList>
    </citation>
    <scope>NUCLEOTIDE SEQUENCE [LARGE SCALE GENOMIC DNA]</scope>
    <source>
        <strain evidence="2 3">DY6</strain>
    </source>
</reference>
<gene>
    <name evidence="2" type="ORF">SY83_05820</name>
</gene>
<sequence length="86" mass="9603">MSYAWVILLVSSLSLLGIVLLKTRGWMQFVKYAALNLVVAGFVLYFLRFLDVEFLNIAINPYTIFTLGVLGLPGLGLLVALNYTLF</sequence>
<name>A0A172TFQ1_9BACL</name>